<feature type="compositionally biased region" description="Basic and acidic residues" evidence="1">
    <location>
        <begin position="65"/>
        <end position="80"/>
    </location>
</feature>
<dbReference type="Proteomes" id="UP000729402">
    <property type="component" value="Unassembled WGS sequence"/>
</dbReference>
<feature type="compositionally biased region" description="Gly residues" evidence="1">
    <location>
        <begin position="117"/>
        <end position="133"/>
    </location>
</feature>
<evidence type="ECO:0000313" key="2">
    <source>
        <dbReference type="EMBL" id="KAG8058838.1"/>
    </source>
</evidence>
<reference evidence="2" key="2">
    <citation type="submission" date="2021-02" db="EMBL/GenBank/DDBJ databases">
        <authorList>
            <person name="Kimball J.A."/>
            <person name="Haas M.W."/>
            <person name="Macchietto M."/>
            <person name="Kono T."/>
            <person name="Duquette J."/>
            <person name="Shao M."/>
        </authorList>
    </citation>
    <scope>NUCLEOTIDE SEQUENCE</scope>
    <source>
        <tissue evidence="2">Fresh leaf tissue</tissue>
    </source>
</reference>
<evidence type="ECO:0000256" key="1">
    <source>
        <dbReference type="SAM" id="MobiDB-lite"/>
    </source>
</evidence>
<keyword evidence="3" id="KW-1185">Reference proteome</keyword>
<name>A0A8J5S5T2_ZIZPA</name>
<gene>
    <name evidence="2" type="ORF">GUJ93_ZPchr0002g24664</name>
</gene>
<feature type="compositionally biased region" description="Low complexity" evidence="1">
    <location>
        <begin position="134"/>
        <end position="147"/>
    </location>
</feature>
<comment type="caution">
    <text evidence="2">The sequence shown here is derived from an EMBL/GenBank/DDBJ whole genome shotgun (WGS) entry which is preliminary data.</text>
</comment>
<organism evidence="2 3">
    <name type="scientific">Zizania palustris</name>
    <name type="common">Northern wild rice</name>
    <dbReference type="NCBI Taxonomy" id="103762"/>
    <lineage>
        <taxon>Eukaryota</taxon>
        <taxon>Viridiplantae</taxon>
        <taxon>Streptophyta</taxon>
        <taxon>Embryophyta</taxon>
        <taxon>Tracheophyta</taxon>
        <taxon>Spermatophyta</taxon>
        <taxon>Magnoliopsida</taxon>
        <taxon>Liliopsida</taxon>
        <taxon>Poales</taxon>
        <taxon>Poaceae</taxon>
        <taxon>BOP clade</taxon>
        <taxon>Oryzoideae</taxon>
        <taxon>Oryzeae</taxon>
        <taxon>Zizaniinae</taxon>
        <taxon>Zizania</taxon>
    </lineage>
</organism>
<reference evidence="2" key="1">
    <citation type="journal article" date="2021" name="bioRxiv">
        <title>Whole Genome Assembly and Annotation of Northern Wild Rice, Zizania palustris L., Supports a Whole Genome Duplication in the Zizania Genus.</title>
        <authorList>
            <person name="Haas M."/>
            <person name="Kono T."/>
            <person name="Macchietto M."/>
            <person name="Millas R."/>
            <person name="McGilp L."/>
            <person name="Shao M."/>
            <person name="Duquette J."/>
            <person name="Hirsch C.N."/>
            <person name="Kimball J."/>
        </authorList>
    </citation>
    <scope>NUCLEOTIDE SEQUENCE</scope>
    <source>
        <tissue evidence="2">Fresh leaf tissue</tissue>
    </source>
</reference>
<feature type="compositionally biased region" description="Basic and acidic residues" evidence="1">
    <location>
        <begin position="107"/>
        <end position="116"/>
    </location>
</feature>
<sequence length="147" mass="15739">MAKVQMQNGLVPRGRGEAAISDLLDLPGGLDHPALQLHEGLRSSRQANTNRVRILNATERRRWRSEKTQKGHARRSEIRGHSQLGWLRPPWYGVGDGSSRTLAAKPSRVEEEREGRACGGDAAGLGGDGGGGRRAAVAMRPGGMADG</sequence>
<evidence type="ECO:0000313" key="3">
    <source>
        <dbReference type="Proteomes" id="UP000729402"/>
    </source>
</evidence>
<proteinExistence type="predicted"/>
<feature type="region of interest" description="Disordered" evidence="1">
    <location>
        <begin position="62"/>
        <end position="81"/>
    </location>
</feature>
<dbReference type="AlphaFoldDB" id="A0A8J5S5T2"/>
<dbReference type="EMBL" id="JAAALK010000287">
    <property type="protein sequence ID" value="KAG8058838.1"/>
    <property type="molecule type" value="Genomic_DNA"/>
</dbReference>
<protein>
    <submittedName>
        <fullName evidence="2">Uncharacterized protein</fullName>
    </submittedName>
</protein>
<feature type="region of interest" description="Disordered" evidence="1">
    <location>
        <begin position="96"/>
        <end position="147"/>
    </location>
</feature>
<accession>A0A8J5S5T2</accession>